<dbReference type="EMBL" id="JARUHM010000004">
    <property type="protein sequence ID" value="MDT9410130.1"/>
    <property type="molecule type" value="Genomic_DNA"/>
</dbReference>
<name>A0A6I8MG46_9CORY</name>
<gene>
    <name evidence="2" type="ORF">FRC0190_00246</name>
    <name evidence="1" type="ORF">P8T80_01780</name>
</gene>
<evidence type="ECO:0000313" key="1">
    <source>
        <dbReference type="EMBL" id="MDT9410130.1"/>
    </source>
</evidence>
<organism evidence="2 3">
    <name type="scientific">Corynebacterium rouxii</name>
    <dbReference type="NCBI Taxonomy" id="2719119"/>
    <lineage>
        <taxon>Bacteria</taxon>
        <taxon>Bacillati</taxon>
        <taxon>Actinomycetota</taxon>
        <taxon>Actinomycetes</taxon>
        <taxon>Mycobacteriales</taxon>
        <taxon>Corynebacteriaceae</taxon>
        <taxon>Corynebacterium</taxon>
    </lineage>
</organism>
<sequence>MIVRCFLFKKEHLCSRWASTVATSKEVGVSPNSIWNWFKKGALEAEEVHEFAVTYYKEQIERLEAKVKHLEKTFSF</sequence>
<evidence type="ECO:0000313" key="2">
    <source>
        <dbReference type="EMBL" id="VZH84209.1"/>
    </source>
</evidence>
<evidence type="ECO:0000313" key="4">
    <source>
        <dbReference type="Proteomes" id="UP001265983"/>
    </source>
</evidence>
<reference evidence="2 3" key="1">
    <citation type="submission" date="2019-11" db="EMBL/GenBank/DDBJ databases">
        <authorList>
            <person name="Brisse S."/>
        </authorList>
    </citation>
    <scope>NUCLEOTIDE SEQUENCE [LARGE SCALE GENOMIC DNA]</scope>
    <source>
        <strain evidence="2">FRC0190</strain>
    </source>
</reference>
<dbReference type="Proteomes" id="UP001265983">
    <property type="component" value="Unassembled WGS sequence"/>
</dbReference>
<keyword evidence="4" id="KW-1185">Reference proteome</keyword>
<dbReference type="Proteomes" id="UP000423525">
    <property type="component" value="Chromosome"/>
</dbReference>
<dbReference type="AlphaFoldDB" id="A0A6I8MG46"/>
<protein>
    <submittedName>
        <fullName evidence="2">Transposase</fullName>
    </submittedName>
</protein>
<accession>A0A6I8MG46</accession>
<reference evidence="1 4" key="2">
    <citation type="submission" date="2023-03" db="EMBL/GenBank/DDBJ databases">
        <title>Whole genome sequence of the first Corynebacterium rouxii strains isolated in Brazil: a recent member of Corynebacterium diphtheriae complex.</title>
        <authorList>
            <person name="Vieira V."/>
            <person name="Ramos J.N."/>
            <person name="Araujo M.R.B."/>
            <person name="Baio P.V."/>
            <person name="Sant'Anna L.O."/>
            <person name="Veras J.F.C."/>
            <person name="Vieira E.M.D."/>
            <person name="Sousa M.A.B."/>
            <person name="Camargo C.H."/>
            <person name="Sacchi C.T."/>
            <person name="Campos K.R."/>
            <person name="Santos M.B.N."/>
            <person name="Bokermann S."/>
            <person name="Alvim L.B."/>
            <person name="Santos L.S."/>
            <person name="Mattos-Guaraldi A.L."/>
        </authorList>
    </citation>
    <scope>NUCLEOTIDE SEQUENCE [LARGE SCALE GENOMIC DNA]</scope>
    <source>
        <strain evidence="1 4">70862</strain>
    </source>
</reference>
<dbReference type="EMBL" id="LR738855">
    <property type="protein sequence ID" value="VZH84209.1"/>
    <property type="molecule type" value="Genomic_DNA"/>
</dbReference>
<evidence type="ECO:0000313" key="3">
    <source>
        <dbReference type="Proteomes" id="UP000423525"/>
    </source>
</evidence>
<dbReference type="KEGG" id="crf:FRC0190_00246"/>
<dbReference type="RefSeq" id="WP_232053039.1">
    <property type="nucleotide sequence ID" value="NZ_JARUHM010000004.1"/>
</dbReference>
<proteinExistence type="predicted"/>